<keyword evidence="5" id="KW-1185">Reference proteome</keyword>
<dbReference type="AlphaFoldDB" id="A0A9W6CUW3"/>
<dbReference type="Proteomes" id="UP001144372">
    <property type="component" value="Unassembled WGS sequence"/>
</dbReference>
<dbReference type="InterPro" id="IPR050595">
    <property type="entry name" value="Bact_response_regulator"/>
</dbReference>
<keyword evidence="1 2" id="KW-0597">Phosphoprotein</keyword>
<evidence type="ECO:0000313" key="5">
    <source>
        <dbReference type="Proteomes" id="UP001144372"/>
    </source>
</evidence>
<dbReference type="EMBL" id="BSDR01000001">
    <property type="protein sequence ID" value="GLI32939.1"/>
    <property type="molecule type" value="Genomic_DNA"/>
</dbReference>
<sequence length="133" mass="15104">MVEKNGMLRGGKETILLVDDEDLIRQLGEELLSKAGYTVLTAANAEMGLELYCRKRDQVDLIILDMIMPGMGGKRFLEEVRHVNPKVKVIVSSGHSNYDLLGKFVESRWVTSIKKPYRIHEMLDAIRETLDKA</sequence>
<evidence type="ECO:0000259" key="3">
    <source>
        <dbReference type="PROSITE" id="PS50110"/>
    </source>
</evidence>
<dbReference type="PROSITE" id="PS50110">
    <property type="entry name" value="RESPONSE_REGULATORY"/>
    <property type="match status" value="1"/>
</dbReference>
<accession>A0A9W6CUW3</accession>
<dbReference type="Gene3D" id="3.40.50.2300">
    <property type="match status" value="1"/>
</dbReference>
<evidence type="ECO:0000256" key="1">
    <source>
        <dbReference type="ARBA" id="ARBA00022553"/>
    </source>
</evidence>
<dbReference type="InterPro" id="IPR001789">
    <property type="entry name" value="Sig_transdc_resp-reg_receiver"/>
</dbReference>
<dbReference type="GO" id="GO:0000160">
    <property type="term" value="P:phosphorelay signal transduction system"/>
    <property type="evidence" value="ECO:0007669"/>
    <property type="project" value="InterPro"/>
</dbReference>
<dbReference type="InterPro" id="IPR011006">
    <property type="entry name" value="CheY-like_superfamily"/>
</dbReference>
<organism evidence="4 5">
    <name type="scientific">Desulforhabdus amnigena</name>
    <dbReference type="NCBI Taxonomy" id="40218"/>
    <lineage>
        <taxon>Bacteria</taxon>
        <taxon>Pseudomonadati</taxon>
        <taxon>Thermodesulfobacteriota</taxon>
        <taxon>Syntrophobacteria</taxon>
        <taxon>Syntrophobacterales</taxon>
        <taxon>Syntrophobacteraceae</taxon>
        <taxon>Desulforhabdus</taxon>
    </lineage>
</organism>
<evidence type="ECO:0000313" key="4">
    <source>
        <dbReference type="EMBL" id="GLI32939.1"/>
    </source>
</evidence>
<gene>
    <name evidence="4" type="ORF">DAMNIGENAA_03720</name>
</gene>
<dbReference type="RefSeq" id="WP_281791957.1">
    <property type="nucleotide sequence ID" value="NZ_BSDR01000001.1"/>
</dbReference>
<dbReference type="SMART" id="SM00448">
    <property type="entry name" value="REC"/>
    <property type="match status" value="1"/>
</dbReference>
<feature type="modified residue" description="4-aspartylphosphate" evidence="2">
    <location>
        <position position="65"/>
    </location>
</feature>
<comment type="caution">
    <text evidence="4">The sequence shown here is derived from an EMBL/GenBank/DDBJ whole genome shotgun (WGS) entry which is preliminary data.</text>
</comment>
<dbReference type="PANTHER" id="PTHR44591:SF3">
    <property type="entry name" value="RESPONSE REGULATORY DOMAIN-CONTAINING PROTEIN"/>
    <property type="match status" value="1"/>
</dbReference>
<proteinExistence type="predicted"/>
<dbReference type="SUPFAM" id="SSF52172">
    <property type="entry name" value="CheY-like"/>
    <property type="match status" value="1"/>
</dbReference>
<dbReference type="PANTHER" id="PTHR44591">
    <property type="entry name" value="STRESS RESPONSE REGULATOR PROTEIN 1"/>
    <property type="match status" value="1"/>
</dbReference>
<dbReference type="Pfam" id="PF00072">
    <property type="entry name" value="Response_reg"/>
    <property type="match status" value="1"/>
</dbReference>
<evidence type="ECO:0000256" key="2">
    <source>
        <dbReference type="PROSITE-ProRule" id="PRU00169"/>
    </source>
</evidence>
<reference evidence="4" key="1">
    <citation type="submission" date="2022-12" db="EMBL/GenBank/DDBJ databases">
        <title>Reference genome sequencing for broad-spectrum identification of bacterial and archaeal isolates by mass spectrometry.</title>
        <authorList>
            <person name="Sekiguchi Y."/>
            <person name="Tourlousse D.M."/>
        </authorList>
    </citation>
    <scope>NUCLEOTIDE SEQUENCE</scope>
    <source>
        <strain evidence="4">ASRB1</strain>
    </source>
</reference>
<name>A0A9W6CUW3_9BACT</name>
<protein>
    <recommendedName>
        <fullName evidence="3">Response regulatory domain-containing protein</fullName>
    </recommendedName>
</protein>
<feature type="domain" description="Response regulatory" evidence="3">
    <location>
        <begin position="14"/>
        <end position="130"/>
    </location>
</feature>